<dbReference type="Gene3D" id="1.10.30.50">
    <property type="match status" value="1"/>
</dbReference>
<dbReference type="Pfam" id="PF01844">
    <property type="entry name" value="HNH"/>
    <property type="match status" value="1"/>
</dbReference>
<dbReference type="InterPro" id="IPR052892">
    <property type="entry name" value="NA-targeting_endonuclease"/>
</dbReference>
<dbReference type="InterPro" id="IPR003615">
    <property type="entry name" value="HNH_nuc"/>
</dbReference>
<keyword evidence="1" id="KW-0472">Membrane</keyword>
<dbReference type="SMART" id="SM00507">
    <property type="entry name" value="HNHc"/>
    <property type="match status" value="1"/>
</dbReference>
<dbReference type="EMBL" id="FPBN01000001">
    <property type="protein sequence ID" value="SFU39677.1"/>
    <property type="molecule type" value="Genomic_DNA"/>
</dbReference>
<feature type="transmembrane region" description="Helical" evidence="1">
    <location>
        <begin position="6"/>
        <end position="37"/>
    </location>
</feature>
<dbReference type="GO" id="GO:0003676">
    <property type="term" value="F:nucleic acid binding"/>
    <property type="evidence" value="ECO:0007669"/>
    <property type="project" value="InterPro"/>
</dbReference>
<evidence type="ECO:0000259" key="2">
    <source>
        <dbReference type="SMART" id="SM00507"/>
    </source>
</evidence>
<sequence length="330" mass="38576">MEIIFWIFVMIVVIAFIVQLLPYMLMGLGIYCLYLLIRYIRKEIYFRSDEFLNHKQEISNMVNEYNEISNYVNSFETISLKAANQDRYKYADLATYENTSKHNIKRNRNTTDVTLDNVYQASLAVVKKASEEPLKYLCKYFDFKPNEKNLAYIQDIGETVSRFVNAKNNLDARLEKIVSDFNPPKFILKHYREELHKHLEIEIPEITFTFPQYKFEYVSPGGNSSQRTTITLDELTIESLIEYIADRVKQGKTAKAQRALMTKKLREFIKKRDNYTCQTCGASIADQSLLLLEVDHIIPVSKGGLSTEDNLQTLCWKCNRTKSDKIIEQQ</sequence>
<keyword evidence="3" id="KW-0540">Nuclease</keyword>
<dbReference type="GO" id="GO:0004519">
    <property type="term" value="F:endonuclease activity"/>
    <property type="evidence" value="ECO:0007669"/>
    <property type="project" value="UniProtKB-KW"/>
</dbReference>
<feature type="domain" description="HNH nuclease" evidence="2">
    <location>
        <begin position="264"/>
        <end position="320"/>
    </location>
</feature>
<dbReference type="PANTHER" id="PTHR33877:SF1">
    <property type="entry name" value="TYPE IV METHYL-DIRECTED RESTRICTION ENZYME ECOKMCRA"/>
    <property type="match status" value="1"/>
</dbReference>
<gene>
    <name evidence="3" type="ORF">SAMN05660328_101596</name>
</gene>
<organism evidence="3 4">
    <name type="scientific">Streptococcus gallolyticus</name>
    <dbReference type="NCBI Taxonomy" id="315405"/>
    <lineage>
        <taxon>Bacteria</taxon>
        <taxon>Bacillati</taxon>
        <taxon>Bacillota</taxon>
        <taxon>Bacilli</taxon>
        <taxon>Lactobacillales</taxon>
        <taxon>Streptococcaceae</taxon>
        <taxon>Streptococcus</taxon>
    </lineage>
</organism>
<protein>
    <submittedName>
        <fullName evidence="3">HNH endonuclease</fullName>
    </submittedName>
</protein>
<name>A0A1I7FU41_9STRE</name>
<dbReference type="PANTHER" id="PTHR33877">
    <property type="entry name" value="SLL1193 PROTEIN"/>
    <property type="match status" value="1"/>
</dbReference>
<dbReference type="AlphaFoldDB" id="A0A1I7FU41"/>
<keyword evidence="3" id="KW-0255">Endonuclease</keyword>
<accession>A0A1I7FU41</accession>
<keyword evidence="1" id="KW-1133">Transmembrane helix</keyword>
<dbReference type="InterPro" id="IPR002711">
    <property type="entry name" value="HNH"/>
</dbReference>
<keyword evidence="1" id="KW-0812">Transmembrane</keyword>
<dbReference type="RefSeq" id="WP_081348723.1">
    <property type="nucleotide sequence ID" value="NZ_FOLZ01000001.1"/>
</dbReference>
<proteinExistence type="predicted"/>
<evidence type="ECO:0000256" key="1">
    <source>
        <dbReference type="SAM" id="Phobius"/>
    </source>
</evidence>
<evidence type="ECO:0000313" key="4">
    <source>
        <dbReference type="Proteomes" id="UP000183629"/>
    </source>
</evidence>
<keyword evidence="4" id="KW-1185">Reference proteome</keyword>
<evidence type="ECO:0000313" key="3">
    <source>
        <dbReference type="EMBL" id="SFU39677.1"/>
    </source>
</evidence>
<dbReference type="GO" id="GO:0008270">
    <property type="term" value="F:zinc ion binding"/>
    <property type="evidence" value="ECO:0007669"/>
    <property type="project" value="InterPro"/>
</dbReference>
<keyword evidence="3" id="KW-0378">Hydrolase</keyword>
<dbReference type="Proteomes" id="UP000183629">
    <property type="component" value="Unassembled WGS sequence"/>
</dbReference>
<dbReference type="CDD" id="cd00085">
    <property type="entry name" value="HNHc"/>
    <property type="match status" value="1"/>
</dbReference>
<reference evidence="4" key="1">
    <citation type="submission" date="2016-10" db="EMBL/GenBank/DDBJ databases">
        <authorList>
            <person name="Varghese N."/>
            <person name="Submissions S."/>
        </authorList>
    </citation>
    <scope>NUCLEOTIDE SEQUENCE [LARGE SCALE GENOMIC DNA]</scope>
    <source>
        <strain evidence="4">LMG 15572</strain>
    </source>
</reference>